<evidence type="ECO:0000256" key="6">
    <source>
        <dbReference type="SAM" id="Coils"/>
    </source>
</evidence>
<dbReference type="Gene3D" id="3.30.450.20">
    <property type="entry name" value="PAS domain"/>
    <property type="match status" value="2"/>
</dbReference>
<comment type="caution">
    <text evidence="8">The sequence shown here is derived from an EMBL/GenBank/DDBJ whole genome shotgun (WGS) entry which is preliminary data.</text>
</comment>
<keyword evidence="6" id="KW-0175">Coiled coil</keyword>
<dbReference type="InterPro" id="IPR000014">
    <property type="entry name" value="PAS"/>
</dbReference>
<dbReference type="NCBIfam" id="TIGR00229">
    <property type="entry name" value="sensory_box"/>
    <property type="match status" value="1"/>
</dbReference>
<gene>
    <name evidence="8" type="ORF">A2Z33_02610</name>
</gene>
<dbReference type="PROSITE" id="PS50113">
    <property type="entry name" value="PAC"/>
    <property type="match status" value="2"/>
</dbReference>
<dbReference type="PANTHER" id="PTHR43304">
    <property type="entry name" value="PHYTOCHROME-LIKE PROTEIN CPH1"/>
    <property type="match status" value="1"/>
</dbReference>
<protein>
    <recommendedName>
        <fullName evidence="2">histidine kinase</fullName>
        <ecNumber evidence="2">2.7.13.3</ecNumber>
    </recommendedName>
</protein>
<reference evidence="8 9" key="1">
    <citation type="journal article" date="2016" name="Nat. Commun.">
        <title>Thousands of microbial genomes shed light on interconnected biogeochemical processes in an aquifer system.</title>
        <authorList>
            <person name="Anantharaman K."/>
            <person name="Brown C.T."/>
            <person name="Hug L.A."/>
            <person name="Sharon I."/>
            <person name="Castelle C.J."/>
            <person name="Probst A.J."/>
            <person name="Thomas B.C."/>
            <person name="Singh A."/>
            <person name="Wilkins M.J."/>
            <person name="Karaoz U."/>
            <person name="Brodie E.L."/>
            <person name="Williams K.H."/>
            <person name="Hubbard S.S."/>
            <person name="Banfield J.F."/>
        </authorList>
    </citation>
    <scope>NUCLEOTIDE SEQUENCE [LARGE SCALE GENOMIC DNA]</scope>
</reference>
<feature type="domain" description="PAC" evidence="7">
    <location>
        <begin position="223"/>
        <end position="275"/>
    </location>
</feature>
<keyword evidence="4" id="KW-0808">Transferase</keyword>
<evidence type="ECO:0000256" key="2">
    <source>
        <dbReference type="ARBA" id="ARBA00012438"/>
    </source>
</evidence>
<evidence type="ECO:0000256" key="3">
    <source>
        <dbReference type="ARBA" id="ARBA00022553"/>
    </source>
</evidence>
<feature type="domain" description="PAC" evidence="7">
    <location>
        <begin position="88"/>
        <end position="140"/>
    </location>
</feature>
<dbReference type="STRING" id="1798374.A2Z33_02610"/>
<sequence length="323" mass="37269">MSAPIQPQHNINDSHRPSFITESDEIADMIPYIVAEVDKNKIYTWMNQAGRDFFGEAAVGKEAEEFFVGEQSVYEKVEPLFKGSSDVYYVESWQRRQDGQTRLLAWWCHALKNNTGEIVGALSCARDITDSRKVEEKLKENEAQLSNALRIGHLGPWEYDFERDIFTFNDLFYAMFRTTVDKVGSYTLKSAEYASRFLYPEDVALVGTEIQKAIDTKDPNFFASLEHRIRYADGETGYITVRFFIVKNDQGKTIRSYGVNQDITDRKKSEEDLKNAKTDLEQKVKELEKINNLMVNRELKMVELKAKITELDAMLSERSTVNK</sequence>
<dbReference type="EMBL" id="MFJD01000016">
    <property type="protein sequence ID" value="OGG01407.1"/>
    <property type="molecule type" value="Genomic_DNA"/>
</dbReference>
<dbReference type="CDD" id="cd00130">
    <property type="entry name" value="PAS"/>
    <property type="match status" value="1"/>
</dbReference>
<evidence type="ECO:0000313" key="9">
    <source>
        <dbReference type="Proteomes" id="UP000178448"/>
    </source>
</evidence>
<dbReference type="GO" id="GO:0004673">
    <property type="term" value="F:protein histidine kinase activity"/>
    <property type="evidence" value="ECO:0007669"/>
    <property type="project" value="UniProtKB-EC"/>
</dbReference>
<proteinExistence type="predicted"/>
<dbReference type="InterPro" id="IPR035965">
    <property type="entry name" value="PAS-like_dom_sf"/>
</dbReference>
<evidence type="ECO:0000256" key="1">
    <source>
        <dbReference type="ARBA" id="ARBA00000085"/>
    </source>
</evidence>
<dbReference type="InterPro" id="IPR000700">
    <property type="entry name" value="PAS-assoc_C"/>
</dbReference>
<dbReference type="PANTHER" id="PTHR43304:SF1">
    <property type="entry name" value="PAC DOMAIN-CONTAINING PROTEIN"/>
    <property type="match status" value="1"/>
</dbReference>
<evidence type="ECO:0000313" key="8">
    <source>
        <dbReference type="EMBL" id="OGG01407.1"/>
    </source>
</evidence>
<organism evidence="8 9">
    <name type="scientific">Candidatus Gottesmanbacteria bacterium RBG_16_52_11</name>
    <dbReference type="NCBI Taxonomy" id="1798374"/>
    <lineage>
        <taxon>Bacteria</taxon>
        <taxon>Candidatus Gottesmaniibacteriota</taxon>
    </lineage>
</organism>
<dbReference type="InterPro" id="IPR013655">
    <property type="entry name" value="PAS_fold_3"/>
</dbReference>
<dbReference type="InterPro" id="IPR013656">
    <property type="entry name" value="PAS_4"/>
</dbReference>
<dbReference type="SUPFAM" id="SSF55785">
    <property type="entry name" value="PYP-like sensor domain (PAS domain)"/>
    <property type="match status" value="2"/>
</dbReference>
<dbReference type="InterPro" id="IPR052162">
    <property type="entry name" value="Sensor_kinase/Photoreceptor"/>
</dbReference>
<dbReference type="Proteomes" id="UP000178448">
    <property type="component" value="Unassembled WGS sequence"/>
</dbReference>
<comment type="catalytic activity">
    <reaction evidence="1">
        <text>ATP + protein L-histidine = ADP + protein N-phospho-L-histidine.</text>
        <dbReference type="EC" id="2.7.13.3"/>
    </reaction>
</comment>
<dbReference type="Gene3D" id="2.10.70.100">
    <property type="match status" value="1"/>
</dbReference>
<keyword evidence="3" id="KW-0597">Phosphoprotein</keyword>
<dbReference type="AlphaFoldDB" id="A0A1F5YN61"/>
<name>A0A1F5YN61_9BACT</name>
<dbReference type="Pfam" id="PF08448">
    <property type="entry name" value="PAS_4"/>
    <property type="match status" value="1"/>
</dbReference>
<accession>A0A1F5YN61</accession>
<dbReference type="EC" id="2.7.13.3" evidence="2"/>
<evidence type="ECO:0000256" key="4">
    <source>
        <dbReference type="ARBA" id="ARBA00022679"/>
    </source>
</evidence>
<keyword evidence="5" id="KW-0418">Kinase</keyword>
<evidence type="ECO:0000256" key="5">
    <source>
        <dbReference type="ARBA" id="ARBA00022777"/>
    </source>
</evidence>
<dbReference type="SMART" id="SM00086">
    <property type="entry name" value="PAC"/>
    <property type="match status" value="2"/>
</dbReference>
<evidence type="ECO:0000259" key="7">
    <source>
        <dbReference type="PROSITE" id="PS50113"/>
    </source>
</evidence>
<feature type="coiled-coil region" evidence="6">
    <location>
        <begin position="266"/>
        <end position="307"/>
    </location>
</feature>
<dbReference type="InterPro" id="IPR001610">
    <property type="entry name" value="PAC"/>
</dbReference>
<dbReference type="Pfam" id="PF08447">
    <property type="entry name" value="PAS_3"/>
    <property type="match status" value="1"/>
</dbReference>